<dbReference type="GO" id="GO:0005634">
    <property type="term" value="C:nucleus"/>
    <property type="evidence" value="ECO:0007669"/>
    <property type="project" value="UniProtKB-SubCell"/>
</dbReference>
<evidence type="ECO:0000256" key="2">
    <source>
        <dbReference type="ARBA" id="ARBA00023242"/>
    </source>
</evidence>
<feature type="region of interest" description="Disordered" evidence="3">
    <location>
        <begin position="135"/>
        <end position="154"/>
    </location>
</feature>
<dbReference type="PROSITE" id="PS00463">
    <property type="entry name" value="ZN2_CY6_FUNGAL_1"/>
    <property type="match status" value="1"/>
</dbReference>
<evidence type="ECO:0000256" key="3">
    <source>
        <dbReference type="SAM" id="MobiDB-lite"/>
    </source>
</evidence>
<keyword evidence="2" id="KW-0539">Nucleus</keyword>
<reference evidence="5" key="1">
    <citation type="submission" date="2021-01" db="EMBL/GenBank/DDBJ databases">
        <authorList>
            <person name="Kaushik A."/>
        </authorList>
    </citation>
    <scope>NUCLEOTIDE SEQUENCE</scope>
    <source>
        <strain evidence="5">Type strain: AG8-Rh-89/</strain>
    </source>
</reference>
<dbReference type="PROSITE" id="PS50048">
    <property type="entry name" value="ZN2_CY6_FUNGAL_2"/>
    <property type="match status" value="1"/>
</dbReference>
<protein>
    <recommendedName>
        <fullName evidence="4">Zn(2)-C6 fungal-type domain-containing protein</fullName>
    </recommendedName>
</protein>
<dbReference type="Pfam" id="PF11951">
    <property type="entry name" value="Fungal_trans_2"/>
    <property type="match status" value="1"/>
</dbReference>
<dbReference type="GO" id="GO:0008270">
    <property type="term" value="F:zinc ion binding"/>
    <property type="evidence" value="ECO:0007669"/>
    <property type="project" value="InterPro"/>
</dbReference>
<comment type="caution">
    <text evidence="5">The sequence shown here is derived from an EMBL/GenBank/DDBJ whole genome shotgun (WGS) entry which is preliminary data.</text>
</comment>
<dbReference type="SMART" id="SM00066">
    <property type="entry name" value="GAL4"/>
    <property type="match status" value="1"/>
</dbReference>
<dbReference type="PANTHER" id="PTHR37534:SF46">
    <property type="entry name" value="ZN(II)2CYS6 TRANSCRIPTION FACTOR (EUROFUNG)"/>
    <property type="match status" value="1"/>
</dbReference>
<comment type="subcellular location">
    <subcellularLocation>
        <location evidence="1">Nucleus</location>
    </subcellularLocation>
</comment>
<accession>A0A8H3C3B6</accession>
<proteinExistence type="predicted"/>
<evidence type="ECO:0000259" key="4">
    <source>
        <dbReference type="PROSITE" id="PS50048"/>
    </source>
</evidence>
<dbReference type="AlphaFoldDB" id="A0A8H3C3B6"/>
<dbReference type="GO" id="GO:0000981">
    <property type="term" value="F:DNA-binding transcription factor activity, RNA polymerase II-specific"/>
    <property type="evidence" value="ECO:0007669"/>
    <property type="project" value="InterPro"/>
</dbReference>
<dbReference type="InterPro" id="IPR021858">
    <property type="entry name" value="Fun_TF"/>
</dbReference>
<dbReference type="PANTHER" id="PTHR37534">
    <property type="entry name" value="TRANSCRIPTIONAL ACTIVATOR PROTEIN UGA3"/>
    <property type="match status" value="1"/>
</dbReference>
<evidence type="ECO:0000313" key="5">
    <source>
        <dbReference type="EMBL" id="CAE6473840.1"/>
    </source>
</evidence>
<dbReference type="Proteomes" id="UP000663850">
    <property type="component" value="Unassembled WGS sequence"/>
</dbReference>
<dbReference type="InterPro" id="IPR001138">
    <property type="entry name" value="Zn2Cys6_DnaBD"/>
</dbReference>
<sequence>MPIKHKSTPGPRGESCLTCRQRRKKCDKGRPFCQRCLDSKGRFICLGYDDEPEPQVERPRKAHPKTSQITGFPSLRVGVEFEDAFPGSSTRTAYFGTPVSAAEINEYLTPSVELLMVPGPGERSVLTTAAITQQQDYDTGQRPITPRRKPKNATMLPLPVSIPRGVNANKQMRESYVFLILGKYQNQRVEMFFRSTIPMQRLLMIQMKRPRILEFVYLGAKIFETFSGKPEEVAIQSCSGWVTRYTNHVTNPGEPPNPYPSTQEIQDKLNGLLELVIAQSIVFGTAAAYTSLRLALSSFLHLVSDDPHFWVEQGRNGLLCISLPAVLTSHRVELGRFVFQDIMCSLVLGVPTLAEYDSTSFPIVPGSDFAADWVQGVHGVPIEMIVNITEVHNWRAQKKDVDWTALEMRAWTWTWSQRDIQSEGSVEMIYRAAIQESWRHATLIYIYMGVCGVTSDDSRVQASVHQIVKLMGVIGDTQLDVHFSVSAIVAGVAARNETQRTLIIRKLKSFSGVRLWKFRGRDFADVLEYLWHGGALDDAPVGWDEYVQARCKVLPIR</sequence>
<dbReference type="SUPFAM" id="SSF57701">
    <property type="entry name" value="Zn2/Cys6 DNA-binding domain"/>
    <property type="match status" value="1"/>
</dbReference>
<gene>
    <name evidence="5" type="ORF">RDB_LOCUS66033</name>
</gene>
<evidence type="ECO:0000313" key="6">
    <source>
        <dbReference type="Proteomes" id="UP000663850"/>
    </source>
</evidence>
<name>A0A8H3C3B6_9AGAM</name>
<dbReference type="Gene3D" id="4.10.240.10">
    <property type="entry name" value="Zn(2)-C6 fungal-type DNA-binding domain"/>
    <property type="match status" value="1"/>
</dbReference>
<organism evidence="5 6">
    <name type="scientific">Rhizoctonia solani</name>
    <dbReference type="NCBI Taxonomy" id="456999"/>
    <lineage>
        <taxon>Eukaryota</taxon>
        <taxon>Fungi</taxon>
        <taxon>Dikarya</taxon>
        <taxon>Basidiomycota</taxon>
        <taxon>Agaricomycotina</taxon>
        <taxon>Agaricomycetes</taxon>
        <taxon>Cantharellales</taxon>
        <taxon>Ceratobasidiaceae</taxon>
        <taxon>Rhizoctonia</taxon>
    </lineage>
</organism>
<dbReference type="EMBL" id="CAJMWZ010003402">
    <property type="protein sequence ID" value="CAE6473840.1"/>
    <property type="molecule type" value="Genomic_DNA"/>
</dbReference>
<feature type="domain" description="Zn(2)-C6 fungal-type" evidence="4">
    <location>
        <begin position="15"/>
        <end position="45"/>
    </location>
</feature>
<dbReference type="Pfam" id="PF00172">
    <property type="entry name" value="Zn_clus"/>
    <property type="match status" value="1"/>
</dbReference>
<dbReference type="CDD" id="cd00067">
    <property type="entry name" value="GAL4"/>
    <property type="match status" value="1"/>
</dbReference>
<evidence type="ECO:0000256" key="1">
    <source>
        <dbReference type="ARBA" id="ARBA00004123"/>
    </source>
</evidence>
<dbReference type="InterPro" id="IPR036864">
    <property type="entry name" value="Zn2-C6_fun-type_DNA-bd_sf"/>
</dbReference>